<dbReference type="KEGG" id="tng:GSTEN00030499G001"/>
<evidence type="ECO:0000256" key="2">
    <source>
        <dbReference type="ARBA" id="ARBA00022737"/>
    </source>
</evidence>
<accession>Q4RQR2</accession>
<dbReference type="SUPFAM" id="SSF52058">
    <property type="entry name" value="L domain-like"/>
    <property type="match status" value="1"/>
</dbReference>
<dbReference type="EMBL" id="CAAE01015004">
    <property type="protein sequence ID" value="CAG09270.1"/>
    <property type="molecule type" value="Genomic_DNA"/>
</dbReference>
<proteinExistence type="predicted"/>
<dbReference type="InterPro" id="IPR050541">
    <property type="entry name" value="LRR_TM_domain-containing"/>
</dbReference>
<comment type="caution">
    <text evidence="4">The sequence shown here is derived from an EMBL/GenBank/DDBJ whole genome shotgun (WGS) entry which is preliminary data.</text>
</comment>
<organism evidence="4">
    <name type="scientific">Tetraodon nigroviridis</name>
    <name type="common">Spotted green pufferfish</name>
    <name type="synonym">Chelonodon nigroviridis</name>
    <dbReference type="NCBI Taxonomy" id="99883"/>
    <lineage>
        <taxon>Eukaryota</taxon>
        <taxon>Metazoa</taxon>
        <taxon>Chordata</taxon>
        <taxon>Craniata</taxon>
        <taxon>Vertebrata</taxon>
        <taxon>Euteleostomi</taxon>
        <taxon>Actinopterygii</taxon>
        <taxon>Neopterygii</taxon>
        <taxon>Teleostei</taxon>
        <taxon>Neoteleostei</taxon>
        <taxon>Acanthomorphata</taxon>
        <taxon>Eupercaria</taxon>
        <taxon>Tetraodontiformes</taxon>
        <taxon>Tetradontoidea</taxon>
        <taxon>Tetraodontidae</taxon>
        <taxon>Tetraodon</taxon>
    </lineage>
</organism>
<name>Q4RQR2_TETNG</name>
<feature type="chain" id="PRO_5004242497" evidence="3">
    <location>
        <begin position="26"/>
        <end position="143"/>
    </location>
</feature>
<dbReference type="GO" id="GO:0005886">
    <property type="term" value="C:plasma membrane"/>
    <property type="evidence" value="ECO:0007669"/>
    <property type="project" value="TreeGrafter"/>
</dbReference>
<dbReference type="Gene3D" id="3.80.10.10">
    <property type="entry name" value="Ribonuclease Inhibitor"/>
    <property type="match status" value="1"/>
</dbReference>
<reference evidence="4" key="2">
    <citation type="submission" date="2004-02" db="EMBL/GenBank/DDBJ databases">
        <authorList>
            <consortium name="Genoscope"/>
            <consortium name="Whitehead Institute Centre for Genome Research"/>
        </authorList>
    </citation>
    <scope>NUCLEOTIDE SEQUENCE</scope>
</reference>
<evidence type="ECO:0000256" key="1">
    <source>
        <dbReference type="ARBA" id="ARBA00022614"/>
    </source>
</evidence>
<dbReference type="PROSITE" id="PS51450">
    <property type="entry name" value="LRR"/>
    <property type="match status" value="1"/>
</dbReference>
<dbReference type="Pfam" id="PF13855">
    <property type="entry name" value="LRR_8"/>
    <property type="match status" value="1"/>
</dbReference>
<evidence type="ECO:0000313" key="4">
    <source>
        <dbReference type="EMBL" id="CAG09270.1"/>
    </source>
</evidence>
<evidence type="ECO:0000256" key="3">
    <source>
        <dbReference type="SAM" id="SignalP"/>
    </source>
</evidence>
<dbReference type="PANTHER" id="PTHR24369:SF163">
    <property type="entry name" value="MATRIX-REMODELING-ASSOCIATED PROTEIN 5"/>
    <property type="match status" value="1"/>
</dbReference>
<dbReference type="AlphaFoldDB" id="Q4RQR2"/>
<keyword evidence="1" id="KW-0433">Leucine-rich repeat</keyword>
<protein>
    <submittedName>
        <fullName evidence="4">(spotted green pufferfish) hypothetical protein</fullName>
    </submittedName>
</protein>
<keyword evidence="3" id="KW-0732">Signal</keyword>
<reference evidence="4" key="1">
    <citation type="journal article" date="2004" name="Nature">
        <title>Genome duplication in the teleost fish Tetraodon nigroviridis reveals the early vertebrate proto-karyotype.</title>
        <authorList>
            <person name="Jaillon O."/>
            <person name="Aury J.-M."/>
            <person name="Brunet F."/>
            <person name="Petit J.-L."/>
            <person name="Stange-Thomann N."/>
            <person name="Mauceli E."/>
            <person name="Bouneau L."/>
            <person name="Fischer C."/>
            <person name="Ozouf-Costaz C."/>
            <person name="Bernot A."/>
            <person name="Nicaud S."/>
            <person name="Jaffe D."/>
            <person name="Fisher S."/>
            <person name="Lutfalla G."/>
            <person name="Dossat C."/>
            <person name="Segurens B."/>
            <person name="Dasilva C."/>
            <person name="Salanoubat M."/>
            <person name="Levy M."/>
            <person name="Boudet N."/>
            <person name="Castellano S."/>
            <person name="Anthouard V."/>
            <person name="Jubin C."/>
            <person name="Castelli V."/>
            <person name="Katinka M."/>
            <person name="Vacherie B."/>
            <person name="Biemont C."/>
            <person name="Skalli Z."/>
            <person name="Cattolico L."/>
            <person name="Poulain J."/>
            <person name="De Berardinis V."/>
            <person name="Cruaud C."/>
            <person name="Duprat S."/>
            <person name="Brottier P."/>
            <person name="Coutanceau J.-P."/>
            <person name="Gouzy J."/>
            <person name="Parra G."/>
            <person name="Lardier G."/>
            <person name="Chapple C."/>
            <person name="McKernan K.J."/>
            <person name="McEwan P."/>
            <person name="Bosak S."/>
            <person name="Kellis M."/>
            <person name="Volff J.-N."/>
            <person name="Guigo R."/>
            <person name="Zody M.C."/>
            <person name="Mesirov J."/>
            <person name="Lindblad-Toh K."/>
            <person name="Birren B."/>
            <person name="Nusbaum C."/>
            <person name="Kahn D."/>
            <person name="Robinson-Rechavi M."/>
            <person name="Laudet V."/>
            <person name="Schachter V."/>
            <person name="Quetier F."/>
            <person name="Saurin W."/>
            <person name="Scarpelli C."/>
            <person name="Wincker P."/>
            <person name="Lander E.S."/>
            <person name="Weissenbach J."/>
            <person name="Roest Crollius H."/>
        </authorList>
    </citation>
    <scope>NUCLEOTIDE SEQUENCE [LARGE SCALE GENOMIC DNA]</scope>
</reference>
<dbReference type="SMART" id="SM00369">
    <property type="entry name" value="LRR_TYP"/>
    <property type="match status" value="3"/>
</dbReference>
<dbReference type="PANTHER" id="PTHR24369">
    <property type="entry name" value="ANTIGEN BSP, PUTATIVE-RELATED"/>
    <property type="match status" value="1"/>
</dbReference>
<sequence>MLWSVCMSAALMSCLVLLLPVDIHACPRSCNCYQTSEVHCTFPIAARSTPWPASTHTPYKLGILKLSYNKLQEIPSSLTFSGLTSLLRLYLDHNLLQHIHPRALLQLPSLRLLRLQGNKLHQLHPHALCTLSLLNTYYFSTLR</sequence>
<feature type="signal peptide" evidence="3">
    <location>
        <begin position="1"/>
        <end position="25"/>
    </location>
</feature>
<gene>
    <name evidence="4" type="ORF">GSTENG00030499001</name>
</gene>
<dbReference type="InterPro" id="IPR001611">
    <property type="entry name" value="Leu-rich_rpt"/>
</dbReference>
<dbReference type="InterPro" id="IPR003591">
    <property type="entry name" value="Leu-rich_rpt_typical-subtyp"/>
</dbReference>
<dbReference type="InterPro" id="IPR032675">
    <property type="entry name" value="LRR_dom_sf"/>
</dbReference>
<keyword evidence="2" id="KW-0677">Repeat</keyword>